<dbReference type="EMBL" id="FNOF01000005">
    <property type="protein sequence ID" value="SDW63698.1"/>
    <property type="molecule type" value="Genomic_DNA"/>
</dbReference>
<feature type="transmembrane region" description="Helical" evidence="13">
    <location>
        <begin position="76"/>
        <end position="95"/>
    </location>
</feature>
<evidence type="ECO:0000256" key="11">
    <source>
        <dbReference type="ARBA" id="ARBA00023201"/>
    </source>
</evidence>
<dbReference type="InterPro" id="IPR038377">
    <property type="entry name" value="Na/Glc_symporter_sf"/>
</dbReference>
<dbReference type="GO" id="GO:0005886">
    <property type="term" value="C:plasma membrane"/>
    <property type="evidence" value="ECO:0007669"/>
    <property type="project" value="UniProtKB-SubCell"/>
</dbReference>
<dbReference type="PANTHER" id="PTHR48086">
    <property type="entry name" value="SODIUM/PROLINE SYMPORTER-RELATED"/>
    <property type="match status" value="1"/>
</dbReference>
<dbReference type="Pfam" id="PF00474">
    <property type="entry name" value="SSF"/>
    <property type="match status" value="1"/>
</dbReference>
<evidence type="ECO:0000256" key="10">
    <source>
        <dbReference type="ARBA" id="ARBA00023136"/>
    </source>
</evidence>
<keyword evidence="7 13" id="KW-1133">Transmembrane helix</keyword>
<protein>
    <submittedName>
        <fullName evidence="14">Solute:Na+ symporter, SSS family</fullName>
    </submittedName>
</protein>
<name>A0A1H2V5V0_HALVA</name>
<keyword evidence="3" id="KW-0813">Transport</keyword>
<feature type="transmembrane region" description="Helical" evidence="13">
    <location>
        <begin position="123"/>
        <end position="141"/>
    </location>
</feature>
<comment type="similarity">
    <text evidence="2 12">Belongs to the sodium:solute symporter (SSF) (TC 2.A.21) family.</text>
</comment>
<evidence type="ECO:0000256" key="7">
    <source>
        <dbReference type="ARBA" id="ARBA00022989"/>
    </source>
</evidence>
<evidence type="ECO:0000256" key="6">
    <source>
        <dbReference type="ARBA" id="ARBA00022847"/>
    </source>
</evidence>
<feature type="transmembrane region" description="Helical" evidence="13">
    <location>
        <begin position="161"/>
        <end position="181"/>
    </location>
</feature>
<dbReference type="PROSITE" id="PS50283">
    <property type="entry name" value="NA_SOLUT_SYMP_3"/>
    <property type="match status" value="1"/>
</dbReference>
<dbReference type="GO" id="GO:0015293">
    <property type="term" value="F:symporter activity"/>
    <property type="evidence" value="ECO:0007669"/>
    <property type="project" value="UniProtKB-KW"/>
</dbReference>
<evidence type="ECO:0000256" key="3">
    <source>
        <dbReference type="ARBA" id="ARBA00022448"/>
    </source>
</evidence>
<dbReference type="CDD" id="cd10322">
    <property type="entry name" value="SLC5sbd"/>
    <property type="match status" value="1"/>
</dbReference>
<keyword evidence="6" id="KW-0769">Symport</keyword>
<feature type="transmembrane region" description="Helical" evidence="13">
    <location>
        <begin position="38"/>
        <end position="64"/>
    </location>
</feature>
<organism evidence="14 15">
    <name type="scientific">Haloarcula vallismortis</name>
    <name type="common">Halobacterium vallismortis</name>
    <dbReference type="NCBI Taxonomy" id="28442"/>
    <lineage>
        <taxon>Archaea</taxon>
        <taxon>Methanobacteriati</taxon>
        <taxon>Methanobacteriota</taxon>
        <taxon>Stenosarchaea group</taxon>
        <taxon>Halobacteria</taxon>
        <taxon>Halobacteriales</taxon>
        <taxon>Haloarculaceae</taxon>
        <taxon>Haloarcula</taxon>
    </lineage>
</organism>
<evidence type="ECO:0000256" key="5">
    <source>
        <dbReference type="ARBA" id="ARBA00022692"/>
    </source>
</evidence>
<evidence type="ECO:0000256" key="2">
    <source>
        <dbReference type="ARBA" id="ARBA00006434"/>
    </source>
</evidence>
<dbReference type="InterPro" id="IPR001734">
    <property type="entry name" value="Na/solute_symporter"/>
</dbReference>
<evidence type="ECO:0000256" key="9">
    <source>
        <dbReference type="ARBA" id="ARBA00023065"/>
    </source>
</evidence>
<feature type="transmembrane region" description="Helical" evidence="13">
    <location>
        <begin position="6"/>
        <end position="26"/>
    </location>
</feature>
<feature type="transmembrane region" description="Helical" evidence="13">
    <location>
        <begin position="274"/>
        <end position="296"/>
    </location>
</feature>
<dbReference type="Proteomes" id="UP000182573">
    <property type="component" value="Unassembled WGS sequence"/>
</dbReference>
<feature type="transmembrane region" description="Helical" evidence="13">
    <location>
        <begin position="373"/>
        <end position="392"/>
    </location>
</feature>
<evidence type="ECO:0000313" key="14">
    <source>
        <dbReference type="EMBL" id="SDW63698.1"/>
    </source>
</evidence>
<accession>A0A1H2V5V0</accession>
<dbReference type="InterPro" id="IPR050277">
    <property type="entry name" value="Sodium:Solute_Symporter"/>
</dbReference>
<feature type="transmembrane region" description="Helical" evidence="13">
    <location>
        <begin position="234"/>
        <end position="254"/>
    </location>
</feature>
<comment type="subcellular location">
    <subcellularLocation>
        <location evidence="1">Cell membrane</location>
        <topology evidence="1">Multi-pass membrane protein</topology>
    </subcellularLocation>
</comment>
<dbReference type="AlphaFoldDB" id="A0A1H2V5V0"/>
<sequence>MADTALQLGIVGAYMVVALAVGVVAYRLTDRTAEDYYLASRTLGTVVLLFTTFATLLSAFTFFGGPNLAFSAGPEWILVMGLMDGVIFAVLWYVLGYKQWLVGKRHGYVTLGEMLGDRFGSTALRVVVAAVSLVWLFPYVMLQQKGAGQAIVGLTNGAVPFWVGAGGITLFMILYVALSGMRGVAWTDTLQGLFMLSLIWVAVAWVLSAVGGAGEATALLASEEPAFVGLGGGLYTPQYIISTAVSIAFGVTMFPQINQRFFAAGSKKVLKRTFALWPVLVLLLFVPAFMLGAWAAGLGVTVPEGGNVIPALLGEYTPTWFTALVIAGAMAAMMSSSDSMLLSGSSYLTRDLYRPLTGRGDASDEQTDRREALVARVGVVIFATLSFIASLYTPGTLVQIGDTAFSGFAQLTVPVALALYWQGTTRSGMYAGVVGSQMFYGLHVFPVVATLGELVGLDVALPATYMGWTPGVVGILVGLLLTVAVSLVTAPASTEDRTAYAVSGVESD</sequence>
<evidence type="ECO:0000256" key="8">
    <source>
        <dbReference type="ARBA" id="ARBA00023053"/>
    </source>
</evidence>
<keyword evidence="10 13" id="KW-0472">Membrane</keyword>
<keyword evidence="11" id="KW-0739">Sodium transport</keyword>
<keyword evidence="5 13" id="KW-0812">Transmembrane</keyword>
<evidence type="ECO:0000313" key="15">
    <source>
        <dbReference type="Proteomes" id="UP000182573"/>
    </source>
</evidence>
<keyword evidence="4" id="KW-1003">Cell membrane</keyword>
<feature type="transmembrane region" description="Helical" evidence="13">
    <location>
        <begin position="193"/>
        <end position="214"/>
    </location>
</feature>
<evidence type="ECO:0000256" key="13">
    <source>
        <dbReference type="SAM" id="Phobius"/>
    </source>
</evidence>
<dbReference type="STRING" id="28442.SAMN05443574_105145"/>
<keyword evidence="9" id="KW-0406">Ion transport</keyword>
<gene>
    <name evidence="14" type="ORF">SAMN05443574_105145</name>
</gene>
<feature type="transmembrane region" description="Helical" evidence="13">
    <location>
        <begin position="468"/>
        <end position="490"/>
    </location>
</feature>
<feature type="transmembrane region" description="Helical" evidence="13">
    <location>
        <begin position="428"/>
        <end position="448"/>
    </location>
</feature>
<feature type="transmembrane region" description="Helical" evidence="13">
    <location>
        <begin position="404"/>
        <end position="421"/>
    </location>
</feature>
<evidence type="ECO:0000256" key="12">
    <source>
        <dbReference type="RuleBase" id="RU362091"/>
    </source>
</evidence>
<dbReference type="Gene3D" id="1.20.1730.10">
    <property type="entry name" value="Sodium/glucose cotransporter"/>
    <property type="match status" value="1"/>
</dbReference>
<dbReference type="PANTHER" id="PTHR48086:SF3">
    <property type="entry name" value="SODIUM_PROLINE SYMPORTER"/>
    <property type="match status" value="1"/>
</dbReference>
<dbReference type="GO" id="GO:0006814">
    <property type="term" value="P:sodium ion transport"/>
    <property type="evidence" value="ECO:0007669"/>
    <property type="project" value="UniProtKB-KW"/>
</dbReference>
<evidence type="ECO:0000256" key="4">
    <source>
        <dbReference type="ARBA" id="ARBA00022475"/>
    </source>
</evidence>
<evidence type="ECO:0000256" key="1">
    <source>
        <dbReference type="ARBA" id="ARBA00004651"/>
    </source>
</evidence>
<reference evidence="14 15" key="1">
    <citation type="submission" date="2016-10" db="EMBL/GenBank/DDBJ databases">
        <authorList>
            <person name="de Groot N.N."/>
        </authorList>
    </citation>
    <scope>NUCLEOTIDE SEQUENCE [LARGE SCALE GENOMIC DNA]</scope>
    <source>
        <strain evidence="14 15">DSM 3756</strain>
    </source>
</reference>
<feature type="transmembrane region" description="Helical" evidence="13">
    <location>
        <begin position="316"/>
        <end position="334"/>
    </location>
</feature>
<keyword evidence="8" id="KW-0915">Sodium</keyword>
<dbReference type="RefSeq" id="WP_004517074.1">
    <property type="nucleotide sequence ID" value="NZ_FNOF01000005.1"/>
</dbReference>
<proteinExistence type="inferred from homology"/>